<sequence length="73" mass="7919">MKTPDPPPTRLAVLRYGTPDFAVIEPGDHVLCAITFRPIPLEALEYWSVAAQEPYAGAVEAAEAVARRGNGRQ</sequence>
<protein>
    <submittedName>
        <fullName evidence="1">DUF2093 domain-containing protein</fullName>
    </submittedName>
</protein>
<dbReference type="EMBL" id="JBHRTN010000008">
    <property type="protein sequence ID" value="MFC3125064.1"/>
    <property type="molecule type" value="Genomic_DNA"/>
</dbReference>
<name>A0ABV7G0D6_9PROT</name>
<reference evidence="2" key="1">
    <citation type="journal article" date="2019" name="Int. J. Syst. Evol. Microbiol.">
        <title>The Global Catalogue of Microorganisms (GCM) 10K type strain sequencing project: providing services to taxonomists for standard genome sequencing and annotation.</title>
        <authorList>
            <consortium name="The Broad Institute Genomics Platform"/>
            <consortium name="The Broad Institute Genome Sequencing Center for Infectious Disease"/>
            <person name="Wu L."/>
            <person name="Ma J."/>
        </authorList>
    </citation>
    <scope>NUCLEOTIDE SEQUENCE [LARGE SCALE GENOMIC DNA]</scope>
    <source>
        <strain evidence="2">KCTC 52094</strain>
    </source>
</reference>
<proteinExistence type="predicted"/>
<dbReference type="Pfam" id="PF09866">
    <property type="entry name" value="DUF2093"/>
    <property type="match status" value="1"/>
</dbReference>
<keyword evidence="2" id="KW-1185">Reference proteome</keyword>
<comment type="caution">
    <text evidence="1">The sequence shown here is derived from an EMBL/GenBank/DDBJ whole genome shotgun (WGS) entry which is preliminary data.</text>
</comment>
<dbReference type="RefSeq" id="WP_379595524.1">
    <property type="nucleotide sequence ID" value="NZ_JBHRTN010000008.1"/>
</dbReference>
<organism evidence="1 2">
    <name type="scientific">Teichococcus globiformis</name>
    <dbReference type="NCBI Taxonomy" id="2307229"/>
    <lineage>
        <taxon>Bacteria</taxon>
        <taxon>Pseudomonadati</taxon>
        <taxon>Pseudomonadota</taxon>
        <taxon>Alphaproteobacteria</taxon>
        <taxon>Acetobacterales</taxon>
        <taxon>Roseomonadaceae</taxon>
        <taxon>Roseomonas</taxon>
    </lineage>
</organism>
<evidence type="ECO:0000313" key="2">
    <source>
        <dbReference type="Proteomes" id="UP001595593"/>
    </source>
</evidence>
<accession>A0ABV7G0D6</accession>
<evidence type="ECO:0000313" key="1">
    <source>
        <dbReference type="EMBL" id="MFC3125064.1"/>
    </source>
</evidence>
<dbReference type="InterPro" id="IPR018661">
    <property type="entry name" value="DUF2093"/>
</dbReference>
<gene>
    <name evidence="1" type="ORF">ACFOD4_08325</name>
</gene>
<dbReference type="Proteomes" id="UP001595593">
    <property type="component" value="Unassembled WGS sequence"/>
</dbReference>